<dbReference type="InterPro" id="IPR006685">
    <property type="entry name" value="MscS_channel_2nd"/>
</dbReference>
<feature type="transmembrane region" description="Helical" evidence="5">
    <location>
        <begin position="86"/>
        <end position="110"/>
    </location>
</feature>
<dbReference type="EMBL" id="BAAADU010000002">
    <property type="protein sequence ID" value="GAA0644619.1"/>
    <property type="molecule type" value="Genomic_DNA"/>
</dbReference>
<dbReference type="InterPro" id="IPR023408">
    <property type="entry name" value="MscS_beta-dom_sf"/>
</dbReference>
<evidence type="ECO:0000256" key="1">
    <source>
        <dbReference type="ARBA" id="ARBA00004370"/>
    </source>
</evidence>
<evidence type="ECO:0000256" key="2">
    <source>
        <dbReference type="ARBA" id="ARBA00022692"/>
    </source>
</evidence>
<gene>
    <name evidence="7" type="ORF">GCM10009019_03240</name>
</gene>
<dbReference type="Proteomes" id="UP001500194">
    <property type="component" value="Unassembled WGS sequence"/>
</dbReference>
<feature type="transmembrane region" description="Helical" evidence="5">
    <location>
        <begin position="22"/>
        <end position="43"/>
    </location>
</feature>
<dbReference type="InterPro" id="IPR045275">
    <property type="entry name" value="MscS_archaea/bacteria_type"/>
</dbReference>
<evidence type="ECO:0000259" key="6">
    <source>
        <dbReference type="Pfam" id="PF00924"/>
    </source>
</evidence>
<dbReference type="PANTHER" id="PTHR30221">
    <property type="entry name" value="SMALL-CONDUCTANCE MECHANOSENSITIVE CHANNEL"/>
    <property type="match status" value="1"/>
</dbReference>
<dbReference type="RefSeq" id="WP_227261957.1">
    <property type="nucleotide sequence ID" value="NZ_BAAADU010000002.1"/>
</dbReference>
<dbReference type="GO" id="GO:0008381">
    <property type="term" value="F:mechanosensitive monoatomic ion channel activity"/>
    <property type="evidence" value="ECO:0007669"/>
    <property type="project" value="InterPro"/>
</dbReference>
<comment type="subcellular location">
    <subcellularLocation>
        <location evidence="1">Membrane</location>
    </subcellularLocation>
</comment>
<evidence type="ECO:0000256" key="4">
    <source>
        <dbReference type="ARBA" id="ARBA00023136"/>
    </source>
</evidence>
<dbReference type="AlphaFoldDB" id="A0AAV3SX67"/>
<evidence type="ECO:0000313" key="7">
    <source>
        <dbReference type="EMBL" id="GAA0644619.1"/>
    </source>
</evidence>
<dbReference type="Pfam" id="PF00924">
    <property type="entry name" value="MS_channel_2nd"/>
    <property type="match status" value="1"/>
</dbReference>
<keyword evidence="4 5" id="KW-0472">Membrane</keyword>
<dbReference type="PANTHER" id="PTHR30221:SF1">
    <property type="entry name" value="SMALL-CONDUCTANCE MECHANOSENSITIVE CHANNEL"/>
    <property type="match status" value="1"/>
</dbReference>
<name>A0AAV3SX67_9EURY</name>
<accession>A0AAV3SX67</accession>
<organism evidence="7 8">
    <name type="scientific">Salarchaeum japonicum</name>
    <dbReference type="NCBI Taxonomy" id="555573"/>
    <lineage>
        <taxon>Archaea</taxon>
        <taxon>Methanobacteriati</taxon>
        <taxon>Methanobacteriota</taxon>
        <taxon>Stenosarchaea group</taxon>
        <taxon>Halobacteria</taxon>
        <taxon>Halobacteriales</taxon>
        <taxon>Halobacteriaceae</taxon>
    </lineage>
</organism>
<comment type="caution">
    <text evidence="7">The sequence shown here is derived from an EMBL/GenBank/DDBJ whole genome shotgun (WGS) entry which is preliminary data.</text>
</comment>
<dbReference type="InterPro" id="IPR010920">
    <property type="entry name" value="LSM_dom_sf"/>
</dbReference>
<sequence length="177" mass="18899">MGIIEQTVSEFLDGVVGALPKVASGVVFLVLAAVLVQLVGYVVKAFLRRVFDDQPLYVTFCWTVIAVFLWFGVVLGFLAIVGLNDIAAALGTASGFLALGVSYALSGMIADAVAGIYLLRDPDFNPGDTVTAGDTTGTVEEIELRKTRISVDGDTVVRANAEIEKKWTKRASEHDTE</sequence>
<dbReference type="Gene3D" id="2.30.30.60">
    <property type="match status" value="1"/>
</dbReference>
<keyword evidence="2 5" id="KW-0812">Transmembrane</keyword>
<evidence type="ECO:0000313" key="8">
    <source>
        <dbReference type="Proteomes" id="UP001500194"/>
    </source>
</evidence>
<evidence type="ECO:0000256" key="3">
    <source>
        <dbReference type="ARBA" id="ARBA00022989"/>
    </source>
</evidence>
<reference evidence="7 8" key="1">
    <citation type="journal article" date="2019" name="Int. J. Syst. Evol. Microbiol.">
        <title>The Global Catalogue of Microorganisms (GCM) 10K type strain sequencing project: providing services to taxonomists for standard genome sequencing and annotation.</title>
        <authorList>
            <consortium name="The Broad Institute Genomics Platform"/>
            <consortium name="The Broad Institute Genome Sequencing Center for Infectious Disease"/>
            <person name="Wu L."/>
            <person name="Ma J."/>
        </authorList>
    </citation>
    <scope>NUCLEOTIDE SEQUENCE [LARGE SCALE GENOMIC DNA]</scope>
    <source>
        <strain evidence="7 8">JCM 16327</strain>
    </source>
</reference>
<keyword evidence="8" id="KW-1185">Reference proteome</keyword>
<dbReference type="GeneID" id="68572562"/>
<dbReference type="GO" id="GO:0016020">
    <property type="term" value="C:membrane"/>
    <property type="evidence" value="ECO:0007669"/>
    <property type="project" value="UniProtKB-SubCell"/>
</dbReference>
<protein>
    <recommendedName>
        <fullName evidence="6">Mechanosensitive ion channel MscS domain-containing protein</fullName>
    </recommendedName>
</protein>
<proteinExistence type="predicted"/>
<keyword evidence="3 5" id="KW-1133">Transmembrane helix</keyword>
<feature type="domain" description="Mechanosensitive ion channel MscS" evidence="6">
    <location>
        <begin position="108"/>
        <end position="161"/>
    </location>
</feature>
<dbReference type="SUPFAM" id="SSF50182">
    <property type="entry name" value="Sm-like ribonucleoproteins"/>
    <property type="match status" value="1"/>
</dbReference>
<feature type="transmembrane region" description="Helical" evidence="5">
    <location>
        <begin position="55"/>
        <end position="80"/>
    </location>
</feature>
<evidence type="ECO:0000256" key="5">
    <source>
        <dbReference type="SAM" id="Phobius"/>
    </source>
</evidence>